<proteinExistence type="predicted"/>
<dbReference type="EMBL" id="LR796510">
    <property type="protein sequence ID" value="CAB4149342.1"/>
    <property type="molecule type" value="Genomic_DNA"/>
</dbReference>
<sequence length="255" mass="27364">MGLRYRVKSQLYSDQEAIKQGILDDCGPSSMAAAVSWVFKYTPGHDYSASEGVAAKAKATGRVEKQGVSDNGSSLGDLIKTARILGAEARFATSWEEVIKAAKAGSALGVWVQQPVGYPADLEVSDWHVRWAKWWTKKDPKHFKEGYGHMTSAVWDPEFGWQWACPTRSGKGKEEFGVQISEETLLKLADSKRVSKAHVAPAFKHVIIISAPKGWVAPKPAAAPVAAPVAKPVVPAPAAPVVAAICSACGQTIKK</sequence>
<organism evidence="2">
    <name type="scientific">uncultured Caudovirales phage</name>
    <dbReference type="NCBI Taxonomy" id="2100421"/>
    <lineage>
        <taxon>Viruses</taxon>
        <taxon>Duplodnaviria</taxon>
        <taxon>Heunggongvirae</taxon>
        <taxon>Uroviricota</taxon>
        <taxon>Caudoviricetes</taxon>
        <taxon>Peduoviridae</taxon>
        <taxon>Maltschvirus</taxon>
        <taxon>Maltschvirus maltsch</taxon>
    </lineage>
</organism>
<evidence type="ECO:0000313" key="2">
    <source>
        <dbReference type="EMBL" id="CAB4190415.1"/>
    </source>
</evidence>
<evidence type="ECO:0000313" key="1">
    <source>
        <dbReference type="EMBL" id="CAB4149342.1"/>
    </source>
</evidence>
<gene>
    <name evidence="2" type="ORF">UFOVP1191_58</name>
    <name evidence="1" type="ORF">UFOVP529_120</name>
</gene>
<accession>A0A6J5RD38</accession>
<name>A0A6J5RD38_9CAUD</name>
<dbReference type="EMBL" id="LR797158">
    <property type="protein sequence ID" value="CAB4190415.1"/>
    <property type="molecule type" value="Genomic_DNA"/>
</dbReference>
<reference evidence="2" key="1">
    <citation type="submission" date="2020-05" db="EMBL/GenBank/DDBJ databases">
        <authorList>
            <person name="Chiriac C."/>
            <person name="Salcher M."/>
            <person name="Ghai R."/>
            <person name="Kavagutti S V."/>
        </authorList>
    </citation>
    <scope>NUCLEOTIDE SEQUENCE</scope>
</reference>
<protein>
    <submittedName>
        <fullName evidence="2">Uncharacterized protein</fullName>
    </submittedName>
</protein>